<dbReference type="EMBL" id="JACCKA010000009">
    <property type="protein sequence ID" value="NZA24967.1"/>
    <property type="molecule type" value="Genomic_DNA"/>
</dbReference>
<name>A0A853J8D1_9GAMM</name>
<organism evidence="1 2">
    <name type="scientific">Luteimonas salinisoli</name>
    <dbReference type="NCBI Taxonomy" id="2752307"/>
    <lineage>
        <taxon>Bacteria</taxon>
        <taxon>Pseudomonadati</taxon>
        <taxon>Pseudomonadota</taxon>
        <taxon>Gammaproteobacteria</taxon>
        <taxon>Lysobacterales</taxon>
        <taxon>Lysobacteraceae</taxon>
        <taxon>Luteimonas</taxon>
    </lineage>
</organism>
<proteinExistence type="predicted"/>
<evidence type="ECO:0000313" key="1">
    <source>
        <dbReference type="EMBL" id="NZA24967.1"/>
    </source>
</evidence>
<accession>A0A853J8D1</accession>
<dbReference type="Proteomes" id="UP000578091">
    <property type="component" value="Unassembled WGS sequence"/>
</dbReference>
<sequence>MDATSARPPFDPVRRPFVDVRRKHLRIARGMDRVRGLRHPAIEHRLRIPMKLHAHIAMSRRLSRTQRAAHPRALRAECVRPVAGTFID</sequence>
<comment type="caution">
    <text evidence="1">The sequence shown here is derived from an EMBL/GenBank/DDBJ whole genome shotgun (WGS) entry which is preliminary data.</text>
</comment>
<gene>
    <name evidence="1" type="ORF">H0E84_01080</name>
</gene>
<keyword evidence="2" id="KW-1185">Reference proteome</keyword>
<protein>
    <submittedName>
        <fullName evidence="1">Uncharacterized protein</fullName>
    </submittedName>
</protein>
<dbReference type="AlphaFoldDB" id="A0A853J8D1"/>
<dbReference type="RefSeq" id="WP_180676774.1">
    <property type="nucleotide sequence ID" value="NZ_JACCKA010000009.1"/>
</dbReference>
<reference evidence="1 2" key="1">
    <citation type="submission" date="2020-07" db="EMBL/GenBank/DDBJ databases">
        <title>Luteimonas sp. SJ-92.</title>
        <authorList>
            <person name="Huang X.-X."/>
            <person name="Xu L."/>
            <person name="Sun J.-Q."/>
        </authorList>
    </citation>
    <scope>NUCLEOTIDE SEQUENCE [LARGE SCALE GENOMIC DNA]</scope>
    <source>
        <strain evidence="1 2">SJ-92</strain>
    </source>
</reference>
<evidence type="ECO:0000313" key="2">
    <source>
        <dbReference type="Proteomes" id="UP000578091"/>
    </source>
</evidence>